<gene>
    <name evidence="2" type="ORF">Kuja_0030</name>
</gene>
<dbReference type="Gene3D" id="3.30.300.200">
    <property type="match status" value="1"/>
</dbReference>
<dbReference type="EMBL" id="MN718199">
    <property type="protein sequence ID" value="QGZ15994.1"/>
    <property type="molecule type" value="Genomic_DNA"/>
</dbReference>
<dbReference type="Pfam" id="PF21379">
    <property type="entry name" value="Gp6-like_1st"/>
    <property type="match status" value="1"/>
</dbReference>
<proteinExistence type="predicted"/>
<keyword evidence="3" id="KW-1185">Reference proteome</keyword>
<protein>
    <recommendedName>
        <fullName evidence="1">Baseplate wedge protein gp6-like N-terminal helical domain-containing protein</fullName>
    </recommendedName>
</protein>
<evidence type="ECO:0000313" key="2">
    <source>
        <dbReference type="EMBL" id="QGZ15994.1"/>
    </source>
</evidence>
<accession>A0A6B9J7J6</accession>
<evidence type="ECO:0000313" key="3">
    <source>
        <dbReference type="Proteomes" id="UP000433471"/>
    </source>
</evidence>
<feature type="domain" description="Baseplate wedge protein gp6-like N-terminal helical" evidence="1">
    <location>
        <begin position="17"/>
        <end position="81"/>
    </location>
</feature>
<dbReference type="InterPro" id="IPR049026">
    <property type="entry name" value="Gp6-like_N"/>
</dbReference>
<organism evidence="2 3">
    <name type="scientific">Vibrio phage vB_VchM_Kuja</name>
    <dbReference type="NCBI Taxonomy" id="2686437"/>
    <lineage>
        <taxon>Viruses</taxon>
        <taxon>Duplodnaviria</taxon>
        <taxon>Heunggongvirae</taxon>
        <taxon>Uroviricota</taxon>
        <taxon>Caudoviricetes</taxon>
        <taxon>Pantevenvirales</taxon>
        <taxon>Ackermannviridae</taxon>
        <taxon>Kujavirus</taxon>
        <taxon>Kujavirus kuja</taxon>
    </lineage>
</organism>
<dbReference type="Proteomes" id="UP000433471">
    <property type="component" value="Segment"/>
</dbReference>
<evidence type="ECO:0000259" key="1">
    <source>
        <dbReference type="Pfam" id="PF21379"/>
    </source>
</evidence>
<sequence length="570" mass="63364">MSKIAITDADYDGKLLGLIEHMKTTDTFSDYNYEGSAIRSILRVLALHASDSALYANLTFNERYIKTAEIRANVVSAAQDNHGYISNSVVCSKTFADITVRVDSSLSEVTLRKTSVFVGVKDGQTIAFSPSIDYQTAVVNGIAQFKSITLLQGTWKVITKDIDSQRVQKILIDDDRVDITTIRTIVSGTDGNEEYTRYRNAFDLGVDQRIFFISIDRDEKYIVELGDGVLSKKPSNGIIYLQYLATDGSDGNGITKVTPLTTIGDSSDITVTLLQPSANGSEKESIDSVKLNAPLSYGSGGLAVVANQYKPIVREIYPSSDVACWGGEDNIPKKNGYVMISVKPENGAKLTNEEKLYLVNALKGRNVGSITPIIVDPSIIYLRLAFKQYWDPRLTASSESAMKTVVTNSIRAWESINIKKFQRNFDPLFLSNYVNDADRSFVSNSMLIDLEIKFDVLNNVTSTIRFNKKIEKDSVYVDGIRFGTIEYYARDLNGKLQLFSANNNLIINADVGEVNYETGLCSLYLPNGFMGQSRIIATPSDNDLIFDVLRNEIIEISDIKVEMKIRRVEK</sequence>
<reference evidence="2 3" key="1">
    <citation type="submission" date="2019-11" db="EMBL/GenBank/DDBJ databases">
        <title>Characterization of a novel member of the family Ackermannviridae.</title>
        <authorList>
            <person name="Maina A.N."/>
            <person name="Mwaura F.B."/>
            <person name="Jumba M."/>
        </authorList>
    </citation>
    <scope>NUCLEOTIDE SEQUENCE [LARGE SCALE GENOMIC DNA]</scope>
</reference>
<name>A0A6B9J7J6_9CAUD</name>